<comment type="caution">
    <text evidence="1">The sequence shown here is derived from an EMBL/GenBank/DDBJ whole genome shotgun (WGS) entry which is preliminary data.</text>
</comment>
<evidence type="ECO:0000313" key="1">
    <source>
        <dbReference type="EMBL" id="KAH9695311.1"/>
    </source>
</evidence>
<dbReference type="EMBL" id="CM039177">
    <property type="protein sequence ID" value="KAH9695311.1"/>
    <property type="molecule type" value="Genomic_DNA"/>
</dbReference>
<gene>
    <name evidence="1" type="ORF">KPL71_022719</name>
</gene>
<protein>
    <submittedName>
        <fullName evidence="1">F-box/kelch-repeat protein</fullName>
    </submittedName>
</protein>
<reference evidence="2" key="1">
    <citation type="journal article" date="2023" name="Hortic. Res.">
        <title>A chromosome-level phased genome enabling allele-level studies in sweet orange: a case study on citrus Huanglongbing tolerance.</title>
        <authorList>
            <person name="Wu B."/>
            <person name="Yu Q."/>
            <person name="Deng Z."/>
            <person name="Duan Y."/>
            <person name="Luo F."/>
            <person name="Gmitter F. Jr."/>
        </authorList>
    </citation>
    <scope>NUCLEOTIDE SEQUENCE [LARGE SCALE GENOMIC DNA]</scope>
    <source>
        <strain evidence="2">cv. Valencia</strain>
    </source>
</reference>
<name>A0ACB8IEJ3_CITSI</name>
<evidence type="ECO:0000313" key="2">
    <source>
        <dbReference type="Proteomes" id="UP000829398"/>
    </source>
</evidence>
<keyword evidence="2" id="KW-1185">Reference proteome</keyword>
<organism evidence="1 2">
    <name type="scientific">Citrus sinensis</name>
    <name type="common">Sweet orange</name>
    <name type="synonym">Citrus aurantium var. sinensis</name>
    <dbReference type="NCBI Taxonomy" id="2711"/>
    <lineage>
        <taxon>Eukaryota</taxon>
        <taxon>Viridiplantae</taxon>
        <taxon>Streptophyta</taxon>
        <taxon>Embryophyta</taxon>
        <taxon>Tracheophyta</taxon>
        <taxon>Spermatophyta</taxon>
        <taxon>Magnoliopsida</taxon>
        <taxon>eudicotyledons</taxon>
        <taxon>Gunneridae</taxon>
        <taxon>Pentapetalae</taxon>
        <taxon>rosids</taxon>
        <taxon>malvids</taxon>
        <taxon>Sapindales</taxon>
        <taxon>Rutaceae</taxon>
        <taxon>Aurantioideae</taxon>
        <taxon>Citrus</taxon>
    </lineage>
</organism>
<proteinExistence type="predicted"/>
<dbReference type="Proteomes" id="UP000829398">
    <property type="component" value="Chromosome 8"/>
</dbReference>
<accession>A0ACB8IEJ3</accession>
<sequence>MSDCLPADVLADIFFRLPAKTVLDCRCVCKFWRSVISNSSFLCDYNRLSFNNKYNTRLILSRYDDTRKREEIMTLHDDDESLAEHFEEFEFPFDHGLSFYLLIGFSCGLVCFLESSKAENLPESILIWNPSVGYSFKTFPIEPPVSKIYRPYSANGPYVRSSEGKPIVSCFAFGFDPRSFDYKVVRIVYDCLDSKRVIEIVDVFALSTGEWHNITASAPPYVIKESSATAYVNGAIHWIGYYDASHVERLVSRLIIAVFDLHDEVFKEIKLPSEMMKEAIGVGHDDGQKISIGVIRNSLALLHYHSNSRNDMSIFYGCTVWVMNEYGAMESWARLFNIHFVAGVGKILGIRRNGDILVVAAQNWELCSVNLGSRPAENLNFIGHRPTKNLNIHGAHSSFYTETFMECLVIYKKVNGVPTMSTKSAATTSTPALCVGTSGAVLELFDTNKTLKERGKFYQQSVGSTGNGVPLSALTGFAPQFKSQESRLCWENLYLPVRAGTSSLGCGTGLKVPLTVGALPRIPRD</sequence>